<feature type="region of interest" description="Disordered" evidence="1">
    <location>
        <begin position="41"/>
        <end position="94"/>
    </location>
</feature>
<evidence type="ECO:0000256" key="1">
    <source>
        <dbReference type="SAM" id="MobiDB-lite"/>
    </source>
</evidence>
<name>A0AAD7ATL2_9AGAR</name>
<dbReference type="Proteomes" id="UP001218218">
    <property type="component" value="Unassembled WGS sequence"/>
</dbReference>
<sequence length="94" mass="11075">MPQERLITWRLKPRAKTSRLKTPRERLKTWRLESRAKLSRLNTSVGHCSRHPRAKTSRLKTPQDMAPQAARQKSRPRRLETCSGVRPSRQDFSE</sequence>
<dbReference type="EMBL" id="JARIHO010000001">
    <property type="protein sequence ID" value="KAJ7367756.1"/>
    <property type="molecule type" value="Genomic_DNA"/>
</dbReference>
<reference evidence="2" key="1">
    <citation type="submission" date="2023-03" db="EMBL/GenBank/DDBJ databases">
        <title>Massive genome expansion in bonnet fungi (Mycena s.s.) driven by repeated elements and novel gene families across ecological guilds.</title>
        <authorList>
            <consortium name="Lawrence Berkeley National Laboratory"/>
            <person name="Harder C.B."/>
            <person name="Miyauchi S."/>
            <person name="Viragh M."/>
            <person name="Kuo A."/>
            <person name="Thoen E."/>
            <person name="Andreopoulos B."/>
            <person name="Lu D."/>
            <person name="Skrede I."/>
            <person name="Drula E."/>
            <person name="Henrissat B."/>
            <person name="Morin E."/>
            <person name="Kohler A."/>
            <person name="Barry K."/>
            <person name="LaButti K."/>
            <person name="Morin E."/>
            <person name="Salamov A."/>
            <person name="Lipzen A."/>
            <person name="Mereny Z."/>
            <person name="Hegedus B."/>
            <person name="Baldrian P."/>
            <person name="Stursova M."/>
            <person name="Weitz H."/>
            <person name="Taylor A."/>
            <person name="Grigoriev I.V."/>
            <person name="Nagy L.G."/>
            <person name="Martin F."/>
            <person name="Kauserud H."/>
        </authorList>
    </citation>
    <scope>NUCLEOTIDE SEQUENCE</scope>
    <source>
        <strain evidence="2">CBHHK002</strain>
    </source>
</reference>
<evidence type="ECO:0000313" key="3">
    <source>
        <dbReference type="Proteomes" id="UP001218218"/>
    </source>
</evidence>
<dbReference type="AlphaFoldDB" id="A0AAD7ATL2"/>
<organism evidence="2 3">
    <name type="scientific">Mycena albidolilacea</name>
    <dbReference type="NCBI Taxonomy" id="1033008"/>
    <lineage>
        <taxon>Eukaryota</taxon>
        <taxon>Fungi</taxon>
        <taxon>Dikarya</taxon>
        <taxon>Basidiomycota</taxon>
        <taxon>Agaricomycotina</taxon>
        <taxon>Agaricomycetes</taxon>
        <taxon>Agaricomycetidae</taxon>
        <taxon>Agaricales</taxon>
        <taxon>Marasmiineae</taxon>
        <taxon>Mycenaceae</taxon>
        <taxon>Mycena</taxon>
    </lineage>
</organism>
<feature type="compositionally biased region" description="Basic residues" evidence="1">
    <location>
        <begin position="48"/>
        <end position="58"/>
    </location>
</feature>
<protein>
    <submittedName>
        <fullName evidence="2">Uncharacterized protein</fullName>
    </submittedName>
</protein>
<gene>
    <name evidence="2" type="ORF">DFH08DRAFT_946736</name>
</gene>
<comment type="caution">
    <text evidence="2">The sequence shown here is derived from an EMBL/GenBank/DDBJ whole genome shotgun (WGS) entry which is preliminary data.</text>
</comment>
<evidence type="ECO:0000313" key="2">
    <source>
        <dbReference type="EMBL" id="KAJ7367756.1"/>
    </source>
</evidence>
<proteinExistence type="predicted"/>
<accession>A0AAD7ATL2</accession>
<keyword evidence="3" id="KW-1185">Reference proteome</keyword>